<dbReference type="InterPro" id="IPR036412">
    <property type="entry name" value="HAD-like_sf"/>
</dbReference>
<dbReference type="SFLD" id="SFLDS00003">
    <property type="entry name" value="Haloacid_Dehalogenase"/>
    <property type="match status" value="1"/>
</dbReference>
<evidence type="ECO:0000313" key="2">
    <source>
        <dbReference type="Proteomes" id="UP001438953"/>
    </source>
</evidence>
<protein>
    <submittedName>
        <fullName evidence="1">Pyrimidine 5'-nucleotidase</fullName>
    </submittedName>
</protein>
<dbReference type="SFLD" id="SFLDG01132">
    <property type="entry name" value="C1.5.3:_5'-Nucleotidase_Like"/>
    <property type="match status" value="1"/>
</dbReference>
<dbReference type="InterPro" id="IPR006439">
    <property type="entry name" value="HAD-SF_hydro_IA"/>
</dbReference>
<dbReference type="NCBIfam" id="TIGR01993">
    <property type="entry name" value="Pyr-5-nucltdase"/>
    <property type="match status" value="1"/>
</dbReference>
<name>A0ABV1SHK1_9RHOB</name>
<organism evidence="1 2">
    <name type="scientific">Thioclava kandeliae</name>
    <dbReference type="NCBI Taxonomy" id="3070818"/>
    <lineage>
        <taxon>Bacteria</taxon>
        <taxon>Pseudomonadati</taxon>
        <taxon>Pseudomonadota</taxon>
        <taxon>Alphaproteobacteria</taxon>
        <taxon>Rhodobacterales</taxon>
        <taxon>Paracoccaceae</taxon>
        <taxon>Thioclava</taxon>
    </lineage>
</organism>
<dbReference type="InterPro" id="IPR010237">
    <property type="entry name" value="Pyr-5-nucltdase"/>
</dbReference>
<dbReference type="RefSeq" id="WP_339113132.1">
    <property type="nucleotide sequence ID" value="NZ_JAYWLC010000007.1"/>
</dbReference>
<dbReference type="Gene3D" id="3.40.50.1000">
    <property type="entry name" value="HAD superfamily/HAD-like"/>
    <property type="match status" value="1"/>
</dbReference>
<dbReference type="EMBL" id="JAYWLC010000007">
    <property type="protein sequence ID" value="MER5172220.1"/>
    <property type="molecule type" value="Genomic_DNA"/>
</dbReference>
<dbReference type="NCBIfam" id="TIGR01509">
    <property type="entry name" value="HAD-SF-IA-v3"/>
    <property type="match status" value="1"/>
</dbReference>
<dbReference type="PANTHER" id="PTHR12725">
    <property type="entry name" value="HALOACID DEHALOGENASE-LIKE HYDROLASE"/>
    <property type="match status" value="1"/>
</dbReference>
<dbReference type="Proteomes" id="UP001438953">
    <property type="component" value="Unassembled WGS sequence"/>
</dbReference>
<dbReference type="SFLD" id="SFLDG01129">
    <property type="entry name" value="C1.5:_HAD__Beta-PGM__Phosphata"/>
    <property type="match status" value="1"/>
</dbReference>
<accession>A0ABV1SHK1</accession>
<dbReference type="PANTHER" id="PTHR12725:SF117">
    <property type="entry name" value="HALOACID DEHALOGENASE-LIKE HYDROLASE"/>
    <property type="match status" value="1"/>
</dbReference>
<evidence type="ECO:0000313" key="1">
    <source>
        <dbReference type="EMBL" id="MER5172220.1"/>
    </source>
</evidence>
<proteinExistence type="predicted"/>
<reference evidence="1 2" key="1">
    <citation type="submission" date="2024-06" db="EMBL/GenBank/DDBJ databases">
        <title>Thioclava kandeliae sp. nov. from a rhizosphere soil sample of Kandelia candel in a mangrove.</title>
        <authorList>
            <person name="Mu T."/>
        </authorList>
    </citation>
    <scope>NUCLEOTIDE SEQUENCE [LARGE SCALE GENOMIC DNA]</scope>
    <source>
        <strain evidence="1 2">CPCC 100088</strain>
    </source>
</reference>
<dbReference type="Pfam" id="PF00702">
    <property type="entry name" value="Hydrolase"/>
    <property type="match status" value="1"/>
</dbReference>
<dbReference type="SUPFAM" id="SSF56784">
    <property type="entry name" value="HAD-like"/>
    <property type="match status" value="1"/>
</dbReference>
<dbReference type="InterPro" id="IPR023214">
    <property type="entry name" value="HAD_sf"/>
</dbReference>
<comment type="caution">
    <text evidence="1">The sequence shown here is derived from an EMBL/GenBank/DDBJ whole genome shotgun (WGS) entry which is preliminary data.</text>
</comment>
<keyword evidence="2" id="KW-1185">Reference proteome</keyword>
<dbReference type="Gene3D" id="1.10.150.450">
    <property type="match status" value="1"/>
</dbReference>
<sequence length="231" mass="24808">MSHASPLPAAIDTSAFGHVTDWVFDLDNTLYPPEAALFAQIEVKMADYVMRTLKVDAARANHLRSHYWALYGTTLAGLMHEHGIDPVPFLHEVHDISFDALLPDPALAAGIRALPGRKIIYTNGSAPYAEQVLAARGLSGLFDGIYGVEHADFHPKPRAEAFEMVFAKAGITPAKGAMFEDDARNLEVPHGLGMQTVHVAPEALEADHIGHHTNDLSGFLTALAKAGGSGL</sequence>
<dbReference type="CDD" id="cd02604">
    <property type="entry name" value="HAD_5NT"/>
    <property type="match status" value="1"/>
</dbReference>
<gene>
    <name evidence="1" type="ORF">VSX56_10565</name>
</gene>